<evidence type="ECO:0000313" key="2">
    <source>
        <dbReference type="EMBL" id="KAK3214077.1"/>
    </source>
</evidence>
<dbReference type="EMBL" id="WVTA01000004">
    <property type="protein sequence ID" value="KAK3214077.1"/>
    <property type="molecule type" value="Genomic_DNA"/>
</dbReference>
<dbReference type="AlphaFoldDB" id="A0AAN6M380"/>
<protein>
    <submittedName>
        <fullName evidence="2">Uncharacterized protein</fullName>
    </submittedName>
</protein>
<organism evidence="2 3">
    <name type="scientific">Pseudopithomyces chartarum</name>
    <dbReference type="NCBI Taxonomy" id="1892770"/>
    <lineage>
        <taxon>Eukaryota</taxon>
        <taxon>Fungi</taxon>
        <taxon>Dikarya</taxon>
        <taxon>Ascomycota</taxon>
        <taxon>Pezizomycotina</taxon>
        <taxon>Dothideomycetes</taxon>
        <taxon>Pleosporomycetidae</taxon>
        <taxon>Pleosporales</taxon>
        <taxon>Massarineae</taxon>
        <taxon>Didymosphaeriaceae</taxon>
        <taxon>Pseudopithomyces</taxon>
    </lineage>
</organism>
<evidence type="ECO:0000256" key="1">
    <source>
        <dbReference type="SAM" id="SignalP"/>
    </source>
</evidence>
<gene>
    <name evidence="2" type="ORF">GRF29_28g1916647</name>
</gene>
<reference evidence="2 3" key="1">
    <citation type="submission" date="2021-02" db="EMBL/GenBank/DDBJ databases">
        <title>Genome assembly of Pseudopithomyces chartarum.</title>
        <authorList>
            <person name="Jauregui R."/>
            <person name="Singh J."/>
            <person name="Voisey C."/>
        </authorList>
    </citation>
    <scope>NUCLEOTIDE SEQUENCE [LARGE SCALE GENOMIC DNA]</scope>
    <source>
        <strain evidence="2 3">AGR01</strain>
    </source>
</reference>
<comment type="caution">
    <text evidence="2">The sequence shown here is derived from an EMBL/GenBank/DDBJ whole genome shotgun (WGS) entry which is preliminary data.</text>
</comment>
<proteinExistence type="predicted"/>
<evidence type="ECO:0000313" key="3">
    <source>
        <dbReference type="Proteomes" id="UP001280581"/>
    </source>
</evidence>
<keyword evidence="3" id="KW-1185">Reference proteome</keyword>
<feature type="signal peptide" evidence="1">
    <location>
        <begin position="1"/>
        <end position="19"/>
    </location>
</feature>
<keyword evidence="1" id="KW-0732">Signal</keyword>
<sequence length="239" mass="25347">MRLPSLLTFLATGLTLVSAAVVVSSPQEDCFTGGEVHCWQSGRTLYADKNTALEAITKACEKMKCTYGTAPAPGTVTGSTPGFTAVLTVGNKCAGLNPWSTEGCVGLFQTHLFPQCKTEGSLPWPEFPPEPFPPQEPVTFPHIISELASPPKFSYGGTPSSISTFRYPNLSQSSTGLSSLNHALPSIPAVAALAFVPSTPAFLLGITTNQSFHMNKPCGHLFSLCSIPNAFFASRISFK</sequence>
<name>A0AAN6M380_9PLEO</name>
<dbReference type="Proteomes" id="UP001280581">
    <property type="component" value="Unassembled WGS sequence"/>
</dbReference>
<accession>A0AAN6M380</accession>
<feature type="chain" id="PRO_5042839415" evidence="1">
    <location>
        <begin position="20"/>
        <end position="239"/>
    </location>
</feature>